<protein>
    <recommendedName>
        <fullName evidence="9">RNA polymerase sigma-54 factor</fullName>
    </recommendedName>
</protein>
<dbReference type="Proteomes" id="UP001597102">
    <property type="component" value="Unassembled WGS sequence"/>
</dbReference>
<dbReference type="RefSeq" id="WP_379084070.1">
    <property type="nucleotide sequence ID" value="NZ_JBHTJO010000001.1"/>
</dbReference>
<keyword evidence="6 9" id="KW-0731">Sigma factor</keyword>
<evidence type="ECO:0000256" key="9">
    <source>
        <dbReference type="PIRNR" id="PIRNR000774"/>
    </source>
</evidence>
<evidence type="ECO:0000259" key="11">
    <source>
        <dbReference type="Pfam" id="PF04552"/>
    </source>
</evidence>
<dbReference type="Pfam" id="PF04552">
    <property type="entry name" value="Sigma54_DBD"/>
    <property type="match status" value="1"/>
</dbReference>
<feature type="compositionally biased region" description="Acidic residues" evidence="10">
    <location>
        <begin position="87"/>
        <end position="97"/>
    </location>
</feature>
<dbReference type="Gene3D" id="1.10.10.1330">
    <property type="entry name" value="RNA polymerase sigma-54 factor, core-binding domain"/>
    <property type="match status" value="1"/>
</dbReference>
<evidence type="ECO:0000256" key="1">
    <source>
        <dbReference type="ARBA" id="ARBA00008798"/>
    </source>
</evidence>
<name>A0ABW3J633_9HYPH</name>
<dbReference type="PROSITE" id="PS50044">
    <property type="entry name" value="SIGMA54_3"/>
    <property type="match status" value="1"/>
</dbReference>
<accession>A0ABW3J633</accession>
<sequence length="528" mass="58792">MSITTKLELRQAQTLVMTPQLQQAIKLLQLSNLELTEFVDGELERNPLLERSQDDDPAPGHERQSEHSNGADSYDGHDGRKSSSESDGSDGEGDGEWLDLQSKDSTASNDSLDADPGDIFPDNEASAPPAQPEPAWNGQGLDMVRGQGHDDGDAPNLEAYVAQSKTLREHLSEQLNLTITDPVQRVIGHHLIDNVDETGYLQGDLEASAEQLDAPLELVEEVVAVLQTFEPCGVFARDLQECLALQLKERDRCDPAMAALLDNLDRLAAHDLPALRRLCGVSDEDLCEMIQEIKRLDPKPGLSFGASPAQPIVPDVMVRELPDGSWHVELNTETLPKVLVNQSYYTTVSKTAKRKEDKTYLTECFHTANWLVKSLDQRARTILKVAQEIVRQQDGFFTYGVRHLRPLNLKQVADAISMHESTVSRVTANKYMATNRGLFELKYFFTSSVPATANGDAHSSESVRHRIKEMIDLEQPQDVLSDDKIVEKLKDDGIDIARRTVAKYRESLRIPSSVQRRRLKRLALSATA</sequence>
<dbReference type="NCBIfam" id="NF004596">
    <property type="entry name" value="PRK05932.1-3"/>
    <property type="match status" value="1"/>
</dbReference>
<feature type="compositionally biased region" description="Basic and acidic residues" evidence="10">
    <location>
        <begin position="44"/>
        <end position="66"/>
    </location>
</feature>
<evidence type="ECO:0000256" key="8">
    <source>
        <dbReference type="ARBA" id="ARBA00023163"/>
    </source>
</evidence>
<dbReference type="Pfam" id="PF04963">
    <property type="entry name" value="Sigma54_CBD"/>
    <property type="match status" value="1"/>
</dbReference>
<dbReference type="PROSITE" id="PS00718">
    <property type="entry name" value="SIGMA54_2"/>
    <property type="match status" value="1"/>
</dbReference>
<evidence type="ECO:0000256" key="7">
    <source>
        <dbReference type="ARBA" id="ARBA00023125"/>
    </source>
</evidence>
<evidence type="ECO:0000313" key="14">
    <source>
        <dbReference type="Proteomes" id="UP001597102"/>
    </source>
</evidence>
<feature type="domain" description="RNA polymerase sigma factor 54 DNA-binding" evidence="11">
    <location>
        <begin position="359"/>
        <end position="518"/>
    </location>
</feature>
<dbReference type="EMBL" id="JBHTJO010000001">
    <property type="protein sequence ID" value="MFD0985559.1"/>
    <property type="molecule type" value="Genomic_DNA"/>
</dbReference>
<dbReference type="PIRSF" id="PIRSF000774">
    <property type="entry name" value="RpoN"/>
    <property type="match status" value="1"/>
</dbReference>
<feature type="domain" description="RNA polymerase sigma factor 54 core-binding" evidence="12">
    <location>
        <begin position="157"/>
        <end position="344"/>
    </location>
</feature>
<keyword evidence="14" id="KW-1185">Reference proteome</keyword>
<dbReference type="InterPro" id="IPR007634">
    <property type="entry name" value="RNA_pol_sigma_54_DNA-bd"/>
</dbReference>
<dbReference type="PANTHER" id="PTHR32248:SF4">
    <property type="entry name" value="RNA POLYMERASE SIGMA-54 FACTOR"/>
    <property type="match status" value="1"/>
</dbReference>
<feature type="region of interest" description="Disordered" evidence="10">
    <location>
        <begin position="44"/>
        <end position="155"/>
    </location>
</feature>
<dbReference type="Pfam" id="PF00309">
    <property type="entry name" value="Sigma54_AID"/>
    <property type="match status" value="1"/>
</dbReference>
<gene>
    <name evidence="13" type="primary">rpoN</name>
    <name evidence="13" type="ORF">ACFQ2F_00415</name>
</gene>
<keyword evidence="2 9" id="KW-0240">DNA-directed RNA polymerase</keyword>
<organism evidence="13 14">
    <name type="scientific">Methyloligella solikamskensis</name>
    <dbReference type="NCBI Taxonomy" id="1177756"/>
    <lineage>
        <taxon>Bacteria</taxon>
        <taxon>Pseudomonadati</taxon>
        <taxon>Pseudomonadota</taxon>
        <taxon>Alphaproteobacteria</taxon>
        <taxon>Hyphomicrobiales</taxon>
        <taxon>Hyphomicrobiaceae</taxon>
        <taxon>Methyloligella</taxon>
    </lineage>
</organism>
<reference evidence="14" key="1">
    <citation type="journal article" date="2019" name="Int. J. Syst. Evol. Microbiol.">
        <title>The Global Catalogue of Microorganisms (GCM) 10K type strain sequencing project: providing services to taxonomists for standard genome sequencing and annotation.</title>
        <authorList>
            <consortium name="The Broad Institute Genomics Platform"/>
            <consortium name="The Broad Institute Genome Sequencing Center for Infectious Disease"/>
            <person name="Wu L."/>
            <person name="Ma J."/>
        </authorList>
    </citation>
    <scope>NUCLEOTIDE SEQUENCE [LARGE SCALE GENOMIC DNA]</scope>
    <source>
        <strain evidence="14">CCUG 61697</strain>
    </source>
</reference>
<dbReference type="PROSITE" id="PS00717">
    <property type="entry name" value="SIGMA54_1"/>
    <property type="match status" value="1"/>
</dbReference>
<keyword evidence="3 9" id="KW-0808">Transferase</keyword>
<evidence type="ECO:0000259" key="12">
    <source>
        <dbReference type="Pfam" id="PF04963"/>
    </source>
</evidence>
<evidence type="ECO:0000256" key="6">
    <source>
        <dbReference type="ARBA" id="ARBA00023082"/>
    </source>
</evidence>
<dbReference type="NCBIfam" id="TIGR02395">
    <property type="entry name" value="rpoN_sigma"/>
    <property type="match status" value="1"/>
</dbReference>
<evidence type="ECO:0000256" key="3">
    <source>
        <dbReference type="ARBA" id="ARBA00022679"/>
    </source>
</evidence>
<dbReference type="Gene3D" id="1.10.10.60">
    <property type="entry name" value="Homeodomain-like"/>
    <property type="match status" value="1"/>
</dbReference>
<evidence type="ECO:0000256" key="10">
    <source>
        <dbReference type="SAM" id="MobiDB-lite"/>
    </source>
</evidence>
<dbReference type="InterPro" id="IPR000394">
    <property type="entry name" value="RNA_pol_sigma_54"/>
</dbReference>
<evidence type="ECO:0000256" key="4">
    <source>
        <dbReference type="ARBA" id="ARBA00022695"/>
    </source>
</evidence>
<evidence type="ECO:0000256" key="5">
    <source>
        <dbReference type="ARBA" id="ARBA00023015"/>
    </source>
</evidence>
<comment type="function">
    <text evidence="9">Sigma factors are initiation factors that promote the attachment of RNA polymerase to specific initiation sites and are then released.</text>
</comment>
<comment type="caution">
    <text evidence="13">The sequence shown here is derived from an EMBL/GenBank/DDBJ whole genome shotgun (WGS) entry which is preliminary data.</text>
</comment>
<keyword evidence="7 9" id="KW-0238">DNA-binding</keyword>
<dbReference type="PANTHER" id="PTHR32248">
    <property type="entry name" value="RNA POLYMERASE SIGMA-54 FACTOR"/>
    <property type="match status" value="1"/>
</dbReference>
<feature type="compositionally biased region" description="Basic and acidic residues" evidence="10">
    <location>
        <begin position="74"/>
        <end position="84"/>
    </location>
</feature>
<dbReference type="NCBIfam" id="NF009118">
    <property type="entry name" value="PRK12469.1"/>
    <property type="match status" value="1"/>
</dbReference>
<evidence type="ECO:0000313" key="13">
    <source>
        <dbReference type="EMBL" id="MFD0985559.1"/>
    </source>
</evidence>
<comment type="similarity">
    <text evidence="1 9">Belongs to the sigma-54 factor family.</text>
</comment>
<keyword evidence="8 9" id="KW-0804">Transcription</keyword>
<keyword evidence="5 9" id="KW-0805">Transcription regulation</keyword>
<keyword evidence="4 9" id="KW-0548">Nucleotidyltransferase</keyword>
<dbReference type="PRINTS" id="PR00045">
    <property type="entry name" value="SIGMA54FCT"/>
</dbReference>
<proteinExistence type="inferred from homology"/>
<evidence type="ECO:0000256" key="2">
    <source>
        <dbReference type="ARBA" id="ARBA00022478"/>
    </source>
</evidence>
<dbReference type="InterPro" id="IPR038709">
    <property type="entry name" value="RpoN_core-bd_sf"/>
</dbReference>
<dbReference type="InterPro" id="IPR007046">
    <property type="entry name" value="RNA_pol_sigma_54_core-bd"/>
</dbReference>